<dbReference type="GO" id="GO:0019323">
    <property type="term" value="P:pentose catabolic process"/>
    <property type="evidence" value="ECO:0007669"/>
    <property type="project" value="UniProtKB-UniRule"/>
</dbReference>
<feature type="binding site" evidence="10 13">
    <location>
        <position position="68"/>
    </location>
    <ligand>
        <name>a divalent metal cation</name>
        <dbReference type="ChEBI" id="CHEBI:60240"/>
    </ligand>
</feature>
<comment type="cofactor">
    <cofactor evidence="3">
        <name>Co(2+)</name>
        <dbReference type="ChEBI" id="CHEBI:48828"/>
    </cofactor>
</comment>
<comment type="function">
    <text evidence="10">Catalyzes the reversible epimerization of D-ribulose 5-phosphate to D-xylulose 5-phosphate.</text>
</comment>
<keyword evidence="8 10" id="KW-0479">Metal-binding</keyword>
<evidence type="ECO:0000256" key="14">
    <source>
        <dbReference type="PIRSR" id="PIRSR001461-3"/>
    </source>
</evidence>
<feature type="binding site" evidence="10 13">
    <location>
        <position position="180"/>
    </location>
    <ligand>
        <name>a divalent metal cation</name>
        <dbReference type="ChEBI" id="CHEBI:60240"/>
    </ligand>
</feature>
<evidence type="ECO:0000256" key="6">
    <source>
        <dbReference type="ARBA" id="ARBA00009541"/>
    </source>
</evidence>
<dbReference type="EMBL" id="SMBP01000005">
    <property type="protein sequence ID" value="TCU62234.1"/>
    <property type="molecule type" value="Genomic_DNA"/>
</dbReference>
<dbReference type="InterPro" id="IPR011060">
    <property type="entry name" value="RibuloseP-bd_barrel"/>
</dbReference>
<dbReference type="GO" id="GO:0005737">
    <property type="term" value="C:cytoplasm"/>
    <property type="evidence" value="ECO:0007669"/>
    <property type="project" value="UniProtKB-ARBA"/>
</dbReference>
<gene>
    <name evidence="10" type="primary">rpe</name>
    <name evidence="15" type="ORF">EDD61_10540</name>
</gene>
<dbReference type="PANTHER" id="PTHR11749">
    <property type="entry name" value="RIBULOSE-5-PHOSPHATE-3-EPIMERASE"/>
    <property type="match status" value="1"/>
</dbReference>
<keyword evidence="13" id="KW-0170">Cobalt</keyword>
<dbReference type="GO" id="GO:0004750">
    <property type="term" value="F:D-ribulose-phosphate 3-epimerase activity"/>
    <property type="evidence" value="ECO:0007669"/>
    <property type="project" value="UniProtKB-UniRule"/>
</dbReference>
<keyword evidence="13" id="KW-0464">Manganese</keyword>
<evidence type="ECO:0000256" key="10">
    <source>
        <dbReference type="HAMAP-Rule" id="MF_02227"/>
    </source>
</evidence>
<dbReference type="EC" id="5.1.3.1" evidence="7 10"/>
<dbReference type="AlphaFoldDB" id="A0A4R3TLR4"/>
<evidence type="ECO:0000256" key="8">
    <source>
        <dbReference type="ARBA" id="ARBA00022723"/>
    </source>
</evidence>
<comment type="cofactor">
    <cofactor evidence="4">
        <name>Zn(2+)</name>
        <dbReference type="ChEBI" id="CHEBI:29105"/>
    </cofactor>
</comment>
<evidence type="ECO:0000256" key="7">
    <source>
        <dbReference type="ARBA" id="ARBA00013188"/>
    </source>
</evidence>
<feature type="binding site" evidence="14">
    <location>
        <position position="182"/>
    </location>
    <ligand>
        <name>substrate</name>
    </ligand>
</feature>
<keyword evidence="10 11" id="KW-0119">Carbohydrate metabolism</keyword>
<feature type="binding site" evidence="10 14">
    <location>
        <begin position="202"/>
        <end position="203"/>
    </location>
    <ligand>
        <name>substrate</name>
    </ligand>
</feature>
<dbReference type="CDD" id="cd00429">
    <property type="entry name" value="RPE"/>
    <property type="match status" value="1"/>
</dbReference>
<comment type="cofactor">
    <cofactor evidence="2">
        <name>Mn(2+)</name>
        <dbReference type="ChEBI" id="CHEBI:29035"/>
    </cofactor>
</comment>
<dbReference type="Pfam" id="PF00834">
    <property type="entry name" value="Ribul_P_3_epim"/>
    <property type="match status" value="1"/>
</dbReference>
<evidence type="ECO:0000256" key="4">
    <source>
        <dbReference type="ARBA" id="ARBA00001947"/>
    </source>
</evidence>
<keyword evidence="16" id="KW-1185">Reference proteome</keyword>
<comment type="cofactor">
    <cofactor evidence="5">
        <name>Fe(2+)</name>
        <dbReference type="ChEBI" id="CHEBI:29033"/>
    </cofactor>
</comment>
<feature type="active site" description="Proton acceptor" evidence="10 12">
    <location>
        <position position="37"/>
    </location>
</feature>
<reference evidence="15 16" key="1">
    <citation type="submission" date="2019-03" db="EMBL/GenBank/DDBJ databases">
        <title>Genomic Encyclopedia of Type Strains, Phase IV (KMG-IV): sequencing the most valuable type-strain genomes for metagenomic binning, comparative biology and taxonomic classification.</title>
        <authorList>
            <person name="Goeker M."/>
        </authorList>
    </citation>
    <scope>NUCLEOTIDE SEQUENCE [LARGE SCALE GENOMIC DNA]</scope>
    <source>
        <strain evidence="15 16">DSM 29481</strain>
    </source>
</reference>
<feature type="active site" description="Proton donor" evidence="10 12">
    <location>
        <position position="180"/>
    </location>
</feature>
<evidence type="ECO:0000313" key="16">
    <source>
        <dbReference type="Proteomes" id="UP000295773"/>
    </source>
</evidence>
<keyword evidence="9 10" id="KW-0413">Isomerase</keyword>
<evidence type="ECO:0000313" key="15">
    <source>
        <dbReference type="EMBL" id="TCU62234.1"/>
    </source>
</evidence>
<dbReference type="InterPro" id="IPR013785">
    <property type="entry name" value="Aldolase_TIM"/>
</dbReference>
<evidence type="ECO:0000256" key="13">
    <source>
        <dbReference type="PIRSR" id="PIRSR001461-2"/>
    </source>
</evidence>
<dbReference type="NCBIfam" id="NF004076">
    <property type="entry name" value="PRK05581.1-4"/>
    <property type="match status" value="1"/>
</dbReference>
<feature type="binding site" evidence="10 14">
    <location>
        <position position="10"/>
    </location>
    <ligand>
        <name>substrate</name>
    </ligand>
</feature>
<feature type="binding site" evidence="10 14">
    <location>
        <begin position="147"/>
        <end position="150"/>
    </location>
    <ligand>
        <name>substrate</name>
    </ligand>
</feature>
<comment type="caution">
    <text evidence="15">The sequence shown here is derived from an EMBL/GenBank/DDBJ whole genome shotgun (WGS) entry which is preliminary data.</text>
</comment>
<feature type="binding site" evidence="10 13">
    <location>
        <position position="37"/>
    </location>
    <ligand>
        <name>a divalent metal cation</name>
        <dbReference type="ChEBI" id="CHEBI:60240"/>
    </ligand>
</feature>
<dbReference type="GO" id="GO:0046872">
    <property type="term" value="F:metal ion binding"/>
    <property type="evidence" value="ECO:0007669"/>
    <property type="project" value="UniProtKB-UniRule"/>
</dbReference>
<keyword evidence="13" id="KW-0862">Zinc</keyword>
<comment type="cofactor">
    <cofactor evidence="10 13">
        <name>a divalent metal cation</name>
        <dbReference type="ChEBI" id="CHEBI:60240"/>
    </cofactor>
    <text evidence="10 13">Binds 1 divalent metal cation per subunit.</text>
</comment>
<evidence type="ECO:0000256" key="11">
    <source>
        <dbReference type="PIRNR" id="PIRNR001461"/>
    </source>
</evidence>
<accession>A0A4R3TLR4</accession>
<feature type="binding site" evidence="10">
    <location>
        <begin position="180"/>
        <end position="182"/>
    </location>
    <ligand>
        <name>substrate</name>
    </ligand>
</feature>
<evidence type="ECO:0000256" key="5">
    <source>
        <dbReference type="ARBA" id="ARBA00001954"/>
    </source>
</evidence>
<comment type="similarity">
    <text evidence="6 10 11">Belongs to the ribulose-phosphate 3-epimerase family.</text>
</comment>
<protein>
    <recommendedName>
        <fullName evidence="7 10">Ribulose-phosphate 3-epimerase</fullName>
        <ecNumber evidence="7 10">5.1.3.1</ecNumber>
    </recommendedName>
</protein>
<dbReference type="NCBIfam" id="TIGR01163">
    <property type="entry name" value="rpe"/>
    <property type="match status" value="1"/>
</dbReference>
<dbReference type="SUPFAM" id="SSF51366">
    <property type="entry name" value="Ribulose-phoshate binding barrel"/>
    <property type="match status" value="1"/>
</dbReference>
<dbReference type="HAMAP" id="MF_02227">
    <property type="entry name" value="RPE"/>
    <property type="match status" value="1"/>
</dbReference>
<sequence length="221" mass="24499">MKQKLVIAPSVLSLDYARVSEQLADLNKTRAEWMHFDVMDGHFVPNLTFGPDILKGFKKAVDMVMDVHIMVSDPKFYAPIFIKAGADIVTFHYEAVASIKECVALCRTIHSLGAKAGVSVRPKTPIDEILPYLHEMDVFLIMSVEPGFGGQSFMEDQLDKVRKLRSYIDAHELNVRIEIDGGINAKTAKQAIEAGCDTLVAGSYVFKQDVHEAVESLLCLA</sequence>
<evidence type="ECO:0000256" key="1">
    <source>
        <dbReference type="ARBA" id="ARBA00001782"/>
    </source>
</evidence>
<dbReference type="PIRSF" id="PIRSF001461">
    <property type="entry name" value="RPE"/>
    <property type="match status" value="1"/>
</dbReference>
<name>A0A4R3TLR4_9FIRM</name>
<evidence type="ECO:0000256" key="9">
    <source>
        <dbReference type="ARBA" id="ARBA00023235"/>
    </source>
</evidence>
<dbReference type="FunFam" id="3.20.20.70:FF:000004">
    <property type="entry name" value="Ribulose-phosphate 3-epimerase"/>
    <property type="match status" value="1"/>
</dbReference>
<evidence type="ECO:0000256" key="2">
    <source>
        <dbReference type="ARBA" id="ARBA00001936"/>
    </source>
</evidence>
<comment type="catalytic activity">
    <reaction evidence="1 10 11">
        <text>D-ribulose 5-phosphate = D-xylulose 5-phosphate</text>
        <dbReference type="Rhea" id="RHEA:13677"/>
        <dbReference type="ChEBI" id="CHEBI:57737"/>
        <dbReference type="ChEBI" id="CHEBI:58121"/>
        <dbReference type="EC" id="5.1.3.1"/>
    </reaction>
</comment>
<feature type="binding site" evidence="10 14">
    <location>
        <position position="68"/>
    </location>
    <ligand>
        <name>substrate</name>
    </ligand>
</feature>
<feature type="binding site" evidence="10 13">
    <location>
        <position position="35"/>
    </location>
    <ligand>
        <name>a divalent metal cation</name>
        <dbReference type="ChEBI" id="CHEBI:60240"/>
    </ligand>
</feature>
<dbReference type="Proteomes" id="UP000295773">
    <property type="component" value="Unassembled WGS sequence"/>
</dbReference>
<comment type="pathway">
    <text evidence="10">Carbohydrate degradation.</text>
</comment>
<dbReference type="RefSeq" id="WP_132224195.1">
    <property type="nucleotide sequence ID" value="NZ_JANKBG010000006.1"/>
</dbReference>
<dbReference type="Gene3D" id="3.20.20.70">
    <property type="entry name" value="Aldolase class I"/>
    <property type="match status" value="1"/>
</dbReference>
<evidence type="ECO:0000256" key="12">
    <source>
        <dbReference type="PIRSR" id="PIRSR001461-1"/>
    </source>
</evidence>
<proteinExistence type="inferred from homology"/>
<organism evidence="15 16">
    <name type="scientific">Longicatena caecimuris</name>
    <dbReference type="NCBI Taxonomy" id="1796635"/>
    <lineage>
        <taxon>Bacteria</taxon>
        <taxon>Bacillati</taxon>
        <taxon>Bacillota</taxon>
        <taxon>Erysipelotrichia</taxon>
        <taxon>Erysipelotrichales</taxon>
        <taxon>Erysipelotrichaceae</taxon>
        <taxon>Longicatena</taxon>
    </lineage>
</organism>
<dbReference type="InterPro" id="IPR026019">
    <property type="entry name" value="Ribul_P_3_epim"/>
</dbReference>
<dbReference type="InterPro" id="IPR000056">
    <property type="entry name" value="Ribul_P_3_epim-like"/>
</dbReference>
<dbReference type="PROSITE" id="PS01085">
    <property type="entry name" value="RIBUL_P_3_EPIMER_1"/>
    <property type="match status" value="1"/>
</dbReference>
<dbReference type="GO" id="GO:0006098">
    <property type="term" value="P:pentose-phosphate shunt"/>
    <property type="evidence" value="ECO:0007669"/>
    <property type="project" value="UniProtKB-UniRule"/>
</dbReference>
<evidence type="ECO:0000256" key="3">
    <source>
        <dbReference type="ARBA" id="ARBA00001941"/>
    </source>
</evidence>